<evidence type="ECO:0000313" key="3">
    <source>
        <dbReference type="EMBL" id="SFQ22221.1"/>
    </source>
</evidence>
<dbReference type="STRING" id="587909.SAMN05421810_105233"/>
<dbReference type="AlphaFoldDB" id="A0A1I5WRK9"/>
<dbReference type="Pfam" id="PF13556">
    <property type="entry name" value="HTH_30"/>
    <property type="match status" value="1"/>
</dbReference>
<dbReference type="Gene3D" id="1.10.10.2840">
    <property type="entry name" value="PucR C-terminal helix-turn-helix domain"/>
    <property type="match status" value="1"/>
</dbReference>
<dbReference type="RefSeq" id="WP_279587054.1">
    <property type="nucleotide sequence ID" value="NZ_FOWW01000005.1"/>
</dbReference>
<dbReference type="Pfam" id="PF25906">
    <property type="entry name" value="PucR-like_N"/>
    <property type="match status" value="1"/>
</dbReference>
<gene>
    <name evidence="3" type="ORF">SAMN05421810_105233</name>
</gene>
<feature type="domain" description="PucR-like N-terminal" evidence="2">
    <location>
        <begin position="49"/>
        <end position="214"/>
    </location>
</feature>
<organism evidence="3 4">
    <name type="scientific">Amycolatopsis arida</name>
    <dbReference type="NCBI Taxonomy" id="587909"/>
    <lineage>
        <taxon>Bacteria</taxon>
        <taxon>Bacillati</taxon>
        <taxon>Actinomycetota</taxon>
        <taxon>Actinomycetes</taxon>
        <taxon>Pseudonocardiales</taxon>
        <taxon>Pseudonocardiaceae</taxon>
        <taxon>Amycolatopsis</taxon>
    </lineage>
</organism>
<protein>
    <submittedName>
        <fullName evidence="3">PucR C-terminal helix-turn-helix domain-containing protein</fullName>
    </submittedName>
</protein>
<dbReference type="InterPro" id="IPR025736">
    <property type="entry name" value="PucR_C-HTH_dom"/>
</dbReference>
<evidence type="ECO:0000313" key="4">
    <source>
        <dbReference type="Proteomes" id="UP000198727"/>
    </source>
</evidence>
<feature type="domain" description="PucR C-terminal helix-turn-helix" evidence="1">
    <location>
        <begin position="374"/>
        <end position="430"/>
    </location>
</feature>
<evidence type="ECO:0000259" key="2">
    <source>
        <dbReference type="Pfam" id="PF25906"/>
    </source>
</evidence>
<dbReference type="PANTHER" id="PTHR33744">
    <property type="entry name" value="CARBOHYDRATE DIACID REGULATOR"/>
    <property type="match status" value="1"/>
</dbReference>
<accession>A0A1I5WRK9</accession>
<proteinExistence type="predicted"/>
<dbReference type="Proteomes" id="UP000198727">
    <property type="component" value="Unassembled WGS sequence"/>
</dbReference>
<dbReference type="InterPro" id="IPR051448">
    <property type="entry name" value="CdaR-like_regulators"/>
</dbReference>
<dbReference type="PANTHER" id="PTHR33744:SF1">
    <property type="entry name" value="DNA-BINDING TRANSCRIPTIONAL ACTIVATOR ADER"/>
    <property type="match status" value="1"/>
</dbReference>
<name>A0A1I5WRK9_9PSEU</name>
<dbReference type="InterPro" id="IPR058663">
    <property type="entry name" value="PucR-like_N"/>
</dbReference>
<keyword evidence="4" id="KW-1185">Reference proteome</keyword>
<dbReference type="EMBL" id="FOWW01000005">
    <property type="protein sequence ID" value="SFQ22221.1"/>
    <property type="molecule type" value="Genomic_DNA"/>
</dbReference>
<sequence>MVSDDSVFRAPSDAALRDAYEELTRTLKRISAGAAAGGAGGLETRLLLARLPTKLAPILRTECGRVAREILHDIQRNIPEYARPIEGAFGKAIVAGVERGILEFVERLADPAARRRHGSAELFRKLGEYEVAEGRDIHVLQSAYRIGVRAGWQRLSEFGQKMKLPLPTMCLLADALFAYTDELSTLSVQGYTAARARAAGALERRRKRLLELVLADPPVAARAIADQATAAGWPLPERIAVVVLARADDDGAPPAEPVTELDPDVLVDLESQAPCLVVPVHGETVRDLAAGLAGWRAAVGPPVPLSRARGSLRWARRLLALARRGVLADAPVLSCVDHLTTLTLLDDPALAEQLVEVVLAPLLGVPERSRERMAETLSAWLETRGGAPEVAERLRIHPQTVRYRMRRIGELFGDRLTDADERFALMVALRGRRLLALGEPG</sequence>
<dbReference type="InterPro" id="IPR042070">
    <property type="entry name" value="PucR_C-HTH_sf"/>
</dbReference>
<evidence type="ECO:0000259" key="1">
    <source>
        <dbReference type="Pfam" id="PF13556"/>
    </source>
</evidence>
<reference evidence="4" key="1">
    <citation type="submission" date="2016-10" db="EMBL/GenBank/DDBJ databases">
        <authorList>
            <person name="Varghese N."/>
            <person name="Submissions S."/>
        </authorList>
    </citation>
    <scope>NUCLEOTIDE SEQUENCE [LARGE SCALE GENOMIC DNA]</scope>
    <source>
        <strain evidence="4">CGMCC 4.5579</strain>
    </source>
</reference>